<dbReference type="Pfam" id="PF00069">
    <property type="entry name" value="Pkinase"/>
    <property type="match status" value="1"/>
</dbReference>
<dbReference type="InterPro" id="IPR011009">
    <property type="entry name" value="Kinase-like_dom_sf"/>
</dbReference>
<evidence type="ECO:0000259" key="6">
    <source>
        <dbReference type="PROSITE" id="PS50011"/>
    </source>
</evidence>
<dbReference type="OMA" id="IRNEGCI"/>
<keyword evidence="8" id="KW-1185">Reference proteome</keyword>
<dbReference type="EMBL" id="ATCN01000076">
    <property type="protein sequence ID" value="EPR79911.1"/>
    <property type="molecule type" value="Genomic_DNA"/>
</dbReference>
<dbReference type="Proteomes" id="UP000014978">
    <property type="component" value="Unassembled WGS sequence"/>
</dbReference>
<organism evidence="7 8">
    <name type="scientific">Spraguea lophii (strain 42_110)</name>
    <name type="common">Microsporidian parasite</name>
    <dbReference type="NCBI Taxonomy" id="1358809"/>
    <lineage>
        <taxon>Eukaryota</taxon>
        <taxon>Fungi</taxon>
        <taxon>Fungi incertae sedis</taxon>
        <taxon>Microsporidia</taxon>
        <taxon>Spragueidae</taxon>
        <taxon>Spraguea</taxon>
    </lineage>
</organism>
<dbReference type="STRING" id="1358809.S7WAI8"/>
<dbReference type="VEuPathDB" id="MicrosporidiaDB:SLOPH_1573"/>
<evidence type="ECO:0000256" key="2">
    <source>
        <dbReference type="ARBA" id="ARBA00022679"/>
    </source>
</evidence>
<dbReference type="GO" id="GO:0004674">
    <property type="term" value="F:protein serine/threonine kinase activity"/>
    <property type="evidence" value="ECO:0007669"/>
    <property type="project" value="UniProtKB-KW"/>
</dbReference>
<name>S7WAI8_SPRLO</name>
<keyword evidence="5" id="KW-0067">ATP-binding</keyword>
<keyword evidence="4 7" id="KW-0418">Kinase</keyword>
<keyword evidence="1" id="KW-0723">Serine/threonine-protein kinase</keyword>
<dbReference type="OrthoDB" id="63267at2759"/>
<dbReference type="GO" id="GO:0005524">
    <property type="term" value="F:ATP binding"/>
    <property type="evidence" value="ECO:0007669"/>
    <property type="project" value="UniProtKB-KW"/>
</dbReference>
<sequence length="343" mass="40508">MLLKEDLNIISILYRNKISNHNLVVFEAKTLKKSIFFEMRVTNKKSIVENDGLRILKKEYDIRKKIRNVFLVNFISSFHDLDFLYYITEIPKGGFFYYYLREREKFSKQISKFYIAQIALGIEYLHSKNITYKLLTPDTIMLTKDGNIKLRFDFLNSYGLEENEFKTIIEYIPVDYVKDGIHIKASDFWSIGIILYEFLTGQTPFKGINYDDTVYKILSAPVNLNKITSSSARDLISKLLERCTRNRLGGDENGFHDFKKHTFFKNLNWNDIAEGKIRAPIKTRIDSSFRINTLINIEEKYIPTLGQRDNDGYGSIFRFYGKKFLKDKDYTWQPSKNDKNIYL</sequence>
<dbReference type="PANTHER" id="PTHR24351">
    <property type="entry name" value="RIBOSOMAL PROTEIN S6 KINASE"/>
    <property type="match status" value="1"/>
</dbReference>
<dbReference type="InParanoid" id="S7WAI8"/>
<evidence type="ECO:0000256" key="5">
    <source>
        <dbReference type="ARBA" id="ARBA00022840"/>
    </source>
</evidence>
<proteinExistence type="predicted"/>
<dbReference type="InterPro" id="IPR000719">
    <property type="entry name" value="Prot_kinase_dom"/>
</dbReference>
<keyword evidence="3" id="KW-0547">Nucleotide-binding</keyword>
<evidence type="ECO:0000256" key="4">
    <source>
        <dbReference type="ARBA" id="ARBA00022777"/>
    </source>
</evidence>
<keyword evidence="2" id="KW-0808">Transferase</keyword>
<dbReference type="AlphaFoldDB" id="S7WAI8"/>
<dbReference type="SUPFAM" id="SSF56112">
    <property type="entry name" value="Protein kinase-like (PK-like)"/>
    <property type="match status" value="1"/>
</dbReference>
<protein>
    <submittedName>
        <fullName evidence="7">Ribosomal protein S6 kinase</fullName>
    </submittedName>
</protein>
<dbReference type="PROSITE" id="PS50011">
    <property type="entry name" value="PROTEIN_KINASE_DOM"/>
    <property type="match status" value="1"/>
</dbReference>
<feature type="domain" description="Protein kinase" evidence="6">
    <location>
        <begin position="1"/>
        <end position="264"/>
    </location>
</feature>
<dbReference type="HOGENOM" id="CLU_000288_63_5_1"/>
<comment type="caution">
    <text evidence="7">The sequence shown here is derived from an EMBL/GenBank/DDBJ whole genome shotgun (WGS) entry which is preliminary data.</text>
</comment>
<evidence type="ECO:0000256" key="1">
    <source>
        <dbReference type="ARBA" id="ARBA00022527"/>
    </source>
</evidence>
<gene>
    <name evidence="7" type="ORF">SLOPH_1573</name>
</gene>
<evidence type="ECO:0000256" key="3">
    <source>
        <dbReference type="ARBA" id="ARBA00022741"/>
    </source>
</evidence>
<reference evidence="8" key="1">
    <citation type="journal article" date="2013" name="PLoS Genet.">
        <title>The genome of Spraguea lophii and the basis of host-microsporidian interactions.</title>
        <authorList>
            <person name="Campbell S.E."/>
            <person name="Williams T.A."/>
            <person name="Yousuf A."/>
            <person name="Soanes D.M."/>
            <person name="Paszkiewicz K.H."/>
            <person name="Williams B.A.P."/>
        </authorList>
    </citation>
    <scope>NUCLEOTIDE SEQUENCE [LARGE SCALE GENOMIC DNA]</scope>
    <source>
        <strain evidence="8">42_110</strain>
    </source>
</reference>
<dbReference type="Gene3D" id="1.10.510.10">
    <property type="entry name" value="Transferase(Phosphotransferase) domain 1"/>
    <property type="match status" value="1"/>
</dbReference>
<evidence type="ECO:0000313" key="7">
    <source>
        <dbReference type="EMBL" id="EPR79911.1"/>
    </source>
</evidence>
<evidence type="ECO:0000313" key="8">
    <source>
        <dbReference type="Proteomes" id="UP000014978"/>
    </source>
</evidence>
<dbReference type="SMART" id="SM00220">
    <property type="entry name" value="S_TKc"/>
    <property type="match status" value="1"/>
</dbReference>
<accession>S7WAI8</accession>
<dbReference type="Gene3D" id="3.30.200.20">
    <property type="entry name" value="Phosphorylase Kinase, domain 1"/>
    <property type="match status" value="1"/>
</dbReference>